<name>A0ACC2UQB8_9FUNG</name>
<keyword evidence="2" id="KW-1185">Reference proteome</keyword>
<protein>
    <submittedName>
        <fullName evidence="1">Uncharacterized protein</fullName>
    </submittedName>
</protein>
<evidence type="ECO:0000313" key="1">
    <source>
        <dbReference type="EMBL" id="KAJ9089122.1"/>
    </source>
</evidence>
<reference evidence="1" key="1">
    <citation type="submission" date="2022-04" db="EMBL/GenBank/DDBJ databases">
        <title>Genome of the entomopathogenic fungus Entomophthora muscae.</title>
        <authorList>
            <person name="Elya C."/>
            <person name="Lovett B.R."/>
            <person name="Lee E."/>
            <person name="Macias A.M."/>
            <person name="Hajek A.E."/>
            <person name="De Bivort B.L."/>
            <person name="Kasson M.T."/>
            <person name="De Fine Licht H.H."/>
            <person name="Stajich J.E."/>
        </authorList>
    </citation>
    <scope>NUCLEOTIDE SEQUENCE</scope>
    <source>
        <strain evidence="1">Berkeley</strain>
    </source>
</reference>
<evidence type="ECO:0000313" key="2">
    <source>
        <dbReference type="Proteomes" id="UP001165960"/>
    </source>
</evidence>
<proteinExistence type="predicted"/>
<gene>
    <name evidence="1" type="ORF">DSO57_1016218</name>
</gene>
<sequence length="133" mass="14389">MRIHPLKGGTHFLGLANTFRASISFAETESFGTLASTKTRTGSISKSTGRSKSITPPGTLVVKNDAGSKPNLPRTPYPTDKDLAEKPVESPRTTSYDLLSAPRFWHGLYSPANASPQLCDHAINFPTMDIEVD</sequence>
<organism evidence="1 2">
    <name type="scientific">Entomophthora muscae</name>
    <dbReference type="NCBI Taxonomy" id="34485"/>
    <lineage>
        <taxon>Eukaryota</taxon>
        <taxon>Fungi</taxon>
        <taxon>Fungi incertae sedis</taxon>
        <taxon>Zoopagomycota</taxon>
        <taxon>Entomophthoromycotina</taxon>
        <taxon>Entomophthoromycetes</taxon>
        <taxon>Entomophthorales</taxon>
        <taxon>Entomophthoraceae</taxon>
        <taxon>Entomophthora</taxon>
    </lineage>
</organism>
<dbReference type="EMBL" id="QTSX02000065">
    <property type="protein sequence ID" value="KAJ9089122.1"/>
    <property type="molecule type" value="Genomic_DNA"/>
</dbReference>
<accession>A0ACC2UQB8</accession>
<dbReference type="Proteomes" id="UP001165960">
    <property type="component" value="Unassembled WGS sequence"/>
</dbReference>
<comment type="caution">
    <text evidence="1">The sequence shown here is derived from an EMBL/GenBank/DDBJ whole genome shotgun (WGS) entry which is preliminary data.</text>
</comment>